<reference evidence="3 4" key="1">
    <citation type="journal article" date="2013" name="Genome Announc.">
        <title>Draft Genome Sequence of a Benzothiophene-Desulfurizing Bacterium, Gordona terrae Strain C-6.</title>
        <authorList>
            <person name="Wang W."/>
            <person name="Ma T."/>
            <person name="Ren Y."/>
            <person name="Li G."/>
        </authorList>
    </citation>
    <scope>NUCLEOTIDE SEQUENCE [LARGE SCALE GENOMIC DNA]</scope>
    <source>
        <strain evidence="3 4">C-6</strain>
    </source>
</reference>
<keyword evidence="2" id="KW-1133">Transmembrane helix</keyword>
<dbReference type="PATRIC" id="fig|1316928.3.peg.4188"/>
<dbReference type="RefSeq" id="WP_010844525.1">
    <property type="nucleotide sequence ID" value="NZ_AQPW01000039.1"/>
</dbReference>
<dbReference type="Proteomes" id="UP000013569">
    <property type="component" value="Unassembled WGS sequence"/>
</dbReference>
<dbReference type="EMBL" id="AQPW01000039">
    <property type="protein sequence ID" value="EON30796.1"/>
    <property type="molecule type" value="Genomic_DNA"/>
</dbReference>
<evidence type="ECO:0000256" key="1">
    <source>
        <dbReference type="SAM" id="MobiDB-lite"/>
    </source>
</evidence>
<keyword evidence="3" id="KW-0808">Transferase</keyword>
<proteinExistence type="predicted"/>
<evidence type="ECO:0000313" key="4">
    <source>
        <dbReference type="Proteomes" id="UP000013569"/>
    </source>
</evidence>
<feature type="transmembrane region" description="Helical" evidence="2">
    <location>
        <begin position="33"/>
        <end position="55"/>
    </location>
</feature>
<feature type="region of interest" description="Disordered" evidence="1">
    <location>
        <begin position="1"/>
        <end position="21"/>
    </location>
</feature>
<dbReference type="GO" id="GO:0016740">
    <property type="term" value="F:transferase activity"/>
    <property type="evidence" value="ECO:0007669"/>
    <property type="project" value="UniProtKB-KW"/>
</dbReference>
<organism evidence="3 4">
    <name type="scientific">Gordonia terrae C-6</name>
    <dbReference type="NCBI Taxonomy" id="1316928"/>
    <lineage>
        <taxon>Bacteria</taxon>
        <taxon>Bacillati</taxon>
        <taxon>Actinomycetota</taxon>
        <taxon>Actinomycetes</taxon>
        <taxon>Mycobacteriales</taxon>
        <taxon>Gordoniaceae</taxon>
        <taxon>Gordonia</taxon>
    </lineage>
</organism>
<comment type="caution">
    <text evidence="3">The sequence shown here is derived from an EMBL/GenBank/DDBJ whole genome shotgun (WGS) entry which is preliminary data.</text>
</comment>
<name>R7Y434_9ACTN</name>
<dbReference type="OrthoDB" id="4381665at2"/>
<evidence type="ECO:0000256" key="2">
    <source>
        <dbReference type="SAM" id="Phobius"/>
    </source>
</evidence>
<evidence type="ECO:0000313" key="3">
    <source>
        <dbReference type="EMBL" id="EON30796.1"/>
    </source>
</evidence>
<sequence length="60" mass="6814">MTPDEQTPADFRPRSTTTRPTATNWNRISAWEAIGYTCVIVFIAALALGWFDIMLPWNTP</sequence>
<accession>R7Y434</accession>
<gene>
    <name evidence="3" type="ORF">GTC6_20720</name>
</gene>
<dbReference type="AlphaFoldDB" id="R7Y434"/>
<protein>
    <submittedName>
        <fullName evidence="3">Putative cellulose synthase (UDP-forming), glycosyl transferase family 2</fullName>
    </submittedName>
</protein>
<keyword evidence="2" id="KW-0812">Transmembrane</keyword>
<keyword evidence="2" id="KW-0472">Membrane</keyword>